<dbReference type="AlphaFoldDB" id="A0A561Q4F7"/>
<feature type="transmembrane region" description="Helical" evidence="1">
    <location>
        <begin position="129"/>
        <end position="152"/>
    </location>
</feature>
<keyword evidence="3" id="KW-1185">Reference proteome</keyword>
<protein>
    <submittedName>
        <fullName evidence="2">Uncharacterized protein</fullName>
    </submittedName>
</protein>
<evidence type="ECO:0000313" key="3">
    <source>
        <dbReference type="Proteomes" id="UP000320811"/>
    </source>
</evidence>
<proteinExistence type="predicted"/>
<dbReference type="EMBL" id="VIWO01000001">
    <property type="protein sequence ID" value="TWF45226.1"/>
    <property type="molecule type" value="Genomic_DNA"/>
</dbReference>
<dbReference type="Proteomes" id="UP000320811">
    <property type="component" value="Unassembled WGS sequence"/>
</dbReference>
<keyword evidence="1" id="KW-0472">Membrane</keyword>
<keyword evidence="1" id="KW-1133">Transmembrane helix</keyword>
<comment type="caution">
    <text evidence="2">The sequence shown here is derived from an EMBL/GenBank/DDBJ whole genome shotgun (WGS) entry which is preliminary data.</text>
</comment>
<evidence type="ECO:0000256" key="1">
    <source>
        <dbReference type="SAM" id="Phobius"/>
    </source>
</evidence>
<reference evidence="2 3" key="1">
    <citation type="submission" date="2019-06" db="EMBL/GenBank/DDBJ databases">
        <title>Sorghum-associated microbial communities from plants grown in Nebraska, USA.</title>
        <authorList>
            <person name="Schachtman D."/>
        </authorList>
    </citation>
    <scope>NUCLEOTIDE SEQUENCE [LARGE SCALE GENOMIC DNA]</scope>
    <source>
        <strain evidence="2 3">1209</strain>
    </source>
</reference>
<gene>
    <name evidence="2" type="ORF">FHW36_1011153</name>
</gene>
<keyword evidence="1" id="KW-0812">Transmembrane</keyword>
<dbReference type="OrthoDB" id="670205at2"/>
<sequence>MTFRFKLYRITTVLALLISAFFVLSAVLSLAIAGPNISILLPFIMVVACFIHSILSIYLQRSLSSPDLPLKENTPSGIRIMGILGLIFAFMLLMSGFFAVTIPAEQMKDLLKQLPPEQQASIQSDMFKLLGKICLFAGVVFIVNINLSFRFLRQWQELHQGKGEDGE</sequence>
<dbReference type="RefSeq" id="WP_145663580.1">
    <property type="nucleotide sequence ID" value="NZ_VIWO01000001.1"/>
</dbReference>
<name>A0A561Q4F7_9BACT</name>
<accession>A0A561Q4F7</accession>
<feature type="transmembrane region" description="Helical" evidence="1">
    <location>
        <begin position="39"/>
        <end position="59"/>
    </location>
</feature>
<feature type="transmembrane region" description="Helical" evidence="1">
    <location>
        <begin position="80"/>
        <end position="102"/>
    </location>
</feature>
<organism evidence="2 3">
    <name type="scientific">Chitinophaga polysaccharea</name>
    <dbReference type="NCBI Taxonomy" id="1293035"/>
    <lineage>
        <taxon>Bacteria</taxon>
        <taxon>Pseudomonadati</taxon>
        <taxon>Bacteroidota</taxon>
        <taxon>Chitinophagia</taxon>
        <taxon>Chitinophagales</taxon>
        <taxon>Chitinophagaceae</taxon>
        <taxon>Chitinophaga</taxon>
    </lineage>
</organism>
<evidence type="ECO:0000313" key="2">
    <source>
        <dbReference type="EMBL" id="TWF45226.1"/>
    </source>
</evidence>